<organism evidence="2">
    <name type="scientific">Sorghum bicolor</name>
    <name type="common">Sorghum</name>
    <name type="synonym">Sorghum vulgare</name>
    <dbReference type="NCBI Taxonomy" id="4558"/>
    <lineage>
        <taxon>Eukaryota</taxon>
        <taxon>Viridiplantae</taxon>
        <taxon>Streptophyta</taxon>
        <taxon>Embryophyta</taxon>
        <taxon>Tracheophyta</taxon>
        <taxon>Spermatophyta</taxon>
        <taxon>Magnoliopsida</taxon>
        <taxon>Liliopsida</taxon>
        <taxon>Poales</taxon>
        <taxon>Poaceae</taxon>
        <taxon>PACMAD clade</taxon>
        <taxon>Panicoideae</taxon>
        <taxon>Andropogonodae</taxon>
        <taxon>Andropogoneae</taxon>
        <taxon>Sorghinae</taxon>
        <taxon>Sorghum</taxon>
    </lineage>
</organism>
<dbReference type="AlphaFoldDB" id="Q9XEP6"/>
<accession>Q9XEP6</accession>
<reference evidence="2" key="1">
    <citation type="submission" date="1998-12" db="EMBL/GenBank/DDBJ databases">
        <title>Retrotransposable elements of Sorghum bicolor.</title>
        <authorList>
            <person name="Llaca V."/>
            <person name="Lou A."/>
            <person name="Young S."/>
            <person name="Messing J."/>
        </authorList>
    </citation>
    <scope>NUCLEOTIDE SEQUENCE</scope>
</reference>
<name>Q9XEP6_SORBI</name>
<proteinExistence type="predicted"/>
<evidence type="ECO:0000313" key="2">
    <source>
        <dbReference type="EMBL" id="AAD27561.1"/>
    </source>
</evidence>
<evidence type="ECO:0000256" key="1">
    <source>
        <dbReference type="SAM" id="MobiDB-lite"/>
    </source>
</evidence>
<sequence length="223" mass="24465">MKEGGGKIPSKEKGWRRSKDKPYFRNEARRCQEPELKAATPHKELAVCLCDRTKRVVSFLAPTMFAFVRCTMCLLLRGFAGAWSIAVGHMWGSPPWAMLLRQGQAAPPMADACRTEVGDAMRRLLCSTRSQPMRSSDPWRTRGGGSVLDPWRTIGGRGAPNAFFFGDNHGGRGGSVPDAHFFRDNHGGRCGMPARGRRSELVCAHRRPGCVVGSPVVMLAAVL</sequence>
<protein>
    <submittedName>
        <fullName evidence="2">Uncharacterized protein</fullName>
    </submittedName>
</protein>
<feature type="region of interest" description="Disordered" evidence="1">
    <location>
        <begin position="1"/>
        <end position="21"/>
    </location>
</feature>
<dbReference type="EMBL" id="AF114171">
    <property type="protein sequence ID" value="AAD27561.1"/>
    <property type="molecule type" value="Genomic_DNA"/>
</dbReference>